<gene>
    <name evidence="13" type="ORF">SAMN02982931_02439</name>
</gene>
<feature type="transmembrane region" description="Helical" evidence="10">
    <location>
        <begin position="121"/>
        <end position="142"/>
    </location>
</feature>
<dbReference type="GO" id="GO:0005886">
    <property type="term" value="C:plasma membrane"/>
    <property type="evidence" value="ECO:0007669"/>
    <property type="project" value="UniProtKB-SubCell"/>
</dbReference>
<comment type="subcellular location">
    <subcellularLocation>
        <location evidence="1">Cell inner membrane</location>
        <topology evidence="1">Multi-pass membrane protein</topology>
    </subcellularLocation>
</comment>
<feature type="transmembrane region" description="Helical" evidence="10">
    <location>
        <begin position="249"/>
        <end position="266"/>
    </location>
</feature>
<comment type="function">
    <text evidence="9">Required for the biogenesis of c-type cytochromes. Possible subunit of a heme lyase.</text>
</comment>
<feature type="transmembrane region" description="Helical" evidence="10">
    <location>
        <begin position="207"/>
        <end position="229"/>
    </location>
</feature>
<keyword evidence="5 10" id="KW-0812">Transmembrane</keyword>
<dbReference type="PRINTS" id="PR01411">
    <property type="entry name" value="CCMFBIOGNSIS"/>
</dbReference>
<dbReference type="PANTHER" id="PTHR43653">
    <property type="entry name" value="CYTOCHROME C ASSEMBLY PROTEIN-RELATED"/>
    <property type="match status" value="1"/>
</dbReference>
<evidence type="ECO:0000256" key="8">
    <source>
        <dbReference type="ARBA" id="ARBA00023136"/>
    </source>
</evidence>
<keyword evidence="8 10" id="KW-0472">Membrane</keyword>
<reference evidence="13 14" key="1">
    <citation type="submission" date="2016-10" db="EMBL/GenBank/DDBJ databases">
        <authorList>
            <person name="de Groot N.N."/>
        </authorList>
    </citation>
    <scope>NUCLEOTIDE SEQUENCE [LARGE SCALE GENOMIC DNA]</scope>
    <source>
        <strain evidence="13 14">ATCC 35022</strain>
    </source>
</reference>
<keyword evidence="14" id="KW-1185">Reference proteome</keyword>
<feature type="transmembrane region" description="Helical" evidence="10">
    <location>
        <begin position="449"/>
        <end position="472"/>
    </location>
</feature>
<feature type="transmembrane region" description="Helical" evidence="10">
    <location>
        <begin position="618"/>
        <end position="638"/>
    </location>
</feature>
<evidence type="ECO:0000256" key="10">
    <source>
        <dbReference type="SAM" id="Phobius"/>
    </source>
</evidence>
<protein>
    <submittedName>
        <fullName evidence="13">Cytochrome c-type biogenesis protein CcmF</fullName>
    </submittedName>
</protein>
<evidence type="ECO:0000313" key="14">
    <source>
        <dbReference type="Proteomes" id="UP000199071"/>
    </source>
</evidence>
<feature type="transmembrane region" description="Helical" evidence="10">
    <location>
        <begin position="393"/>
        <end position="413"/>
    </location>
</feature>
<dbReference type="AlphaFoldDB" id="A0A1G6CFW8"/>
<dbReference type="EMBL" id="FMXQ01000004">
    <property type="protein sequence ID" value="SDB31715.1"/>
    <property type="molecule type" value="Genomic_DNA"/>
</dbReference>
<evidence type="ECO:0000259" key="11">
    <source>
        <dbReference type="Pfam" id="PF01578"/>
    </source>
</evidence>
<dbReference type="STRING" id="665467.SAMN02982931_02439"/>
<dbReference type="GO" id="GO:0020037">
    <property type="term" value="F:heme binding"/>
    <property type="evidence" value="ECO:0007669"/>
    <property type="project" value="InterPro"/>
</dbReference>
<dbReference type="Proteomes" id="UP000199071">
    <property type="component" value="Unassembled WGS sequence"/>
</dbReference>
<keyword evidence="4" id="KW-0997">Cell inner membrane</keyword>
<keyword evidence="3" id="KW-1003">Cell membrane</keyword>
<feature type="transmembrane region" description="Helical" evidence="10">
    <location>
        <begin position="96"/>
        <end position="114"/>
    </location>
</feature>
<dbReference type="Pfam" id="PF16327">
    <property type="entry name" value="CcmF_C"/>
    <property type="match status" value="1"/>
</dbReference>
<dbReference type="InterPro" id="IPR003568">
    <property type="entry name" value="Cyt_c_biogenesis_CcmF"/>
</dbReference>
<proteinExistence type="inferred from homology"/>
<evidence type="ECO:0000313" key="13">
    <source>
        <dbReference type="EMBL" id="SDB31715.1"/>
    </source>
</evidence>
<evidence type="ECO:0000256" key="5">
    <source>
        <dbReference type="ARBA" id="ARBA00022692"/>
    </source>
</evidence>
<accession>A0A1G6CFW8</accession>
<feature type="transmembrane region" description="Helical" evidence="10">
    <location>
        <begin position="425"/>
        <end position="443"/>
    </location>
</feature>
<dbReference type="RefSeq" id="WP_090876685.1">
    <property type="nucleotide sequence ID" value="NZ_FMXQ01000004.1"/>
</dbReference>
<dbReference type="PANTHER" id="PTHR43653:SF1">
    <property type="entry name" value="CYTOCHROME C-TYPE BIOGENESIS PROTEIN CCMF"/>
    <property type="match status" value="1"/>
</dbReference>
<dbReference type="InterPro" id="IPR003567">
    <property type="entry name" value="Cyt_c_biogenesis"/>
</dbReference>
<dbReference type="InterPro" id="IPR002541">
    <property type="entry name" value="Cyt_c_assembly"/>
</dbReference>
<evidence type="ECO:0000256" key="4">
    <source>
        <dbReference type="ARBA" id="ARBA00022519"/>
    </source>
</evidence>
<dbReference type="NCBIfam" id="NF007691">
    <property type="entry name" value="PRK10369.1"/>
    <property type="match status" value="1"/>
</dbReference>
<evidence type="ECO:0000256" key="6">
    <source>
        <dbReference type="ARBA" id="ARBA00022748"/>
    </source>
</evidence>
<sequence length="659" mass="70543">MIAELGHFALILALVLAVVQSVLPFWGAMTDDRRLIAVAGPAAVTQFLLVGLSFAALVHAYIVSDFSVLNVVENSHSQKPLLYKITGTWGNHEGSMLLWVLILALFGAMVAAFGRNLPDRLKALVLAVQAWIASAFLLFVLLTSNPFIRLNPAPIEGNDLNPVLQDIGLAVHPPLLYLGYVGCSIAFAFAIAALIDGRIDAAWARWVRPWTLAAWMFLTLGIAMGSYWAYYELGWGGFWFWDPVENASLMPWLAATALLHSAIVMEKREALKIWTVLLAILAFSLSLLGTFLVRSGVLTSVHTFASDPTRGVFILAILCVFIGGGLSLFAFRATRLAPGGVFAPISREGALILNNLFLTVLAAVVLTGTLYPLVLEALTGARISVGAPFFNLIFIPLAVPLLIIVPFGPMLAWKRGDLRAASERLFAAFGAAILAAAVSAWLAGMDDVLALFGVALAFWLIVGALSELAFRVKLGRAPVAESFRRLAGMPRSAFGTTLAHAGVGVTVLGLVAATTWASEDILTMKAGDTVEVASRTLKLDGFQQRAGPNYAETVARFTVYDGGAAVAVMEPSKRNFAARQTMTTEAAITTFGLSQLYISLGDITPESAVTVRVFWKPLVTLIWLGAVVMAIGGILSLSDRRLRVGAPKPARRTVAAPAE</sequence>
<evidence type="ECO:0000256" key="1">
    <source>
        <dbReference type="ARBA" id="ARBA00004429"/>
    </source>
</evidence>
<keyword evidence="6" id="KW-0201">Cytochrome c-type biogenesis</keyword>
<feature type="transmembrane region" description="Helical" evidence="10">
    <location>
        <begin position="35"/>
        <end position="62"/>
    </location>
</feature>
<feature type="transmembrane region" description="Helical" evidence="10">
    <location>
        <begin position="493"/>
        <end position="517"/>
    </location>
</feature>
<evidence type="ECO:0000256" key="2">
    <source>
        <dbReference type="ARBA" id="ARBA00009186"/>
    </source>
</evidence>
<dbReference type="GO" id="GO:0015232">
    <property type="term" value="F:heme transmembrane transporter activity"/>
    <property type="evidence" value="ECO:0007669"/>
    <property type="project" value="InterPro"/>
</dbReference>
<comment type="similarity">
    <text evidence="2">Belongs to the CcmF/CycK/Ccl1/NrfE/CcsA family.</text>
</comment>
<evidence type="ECO:0000256" key="7">
    <source>
        <dbReference type="ARBA" id="ARBA00022989"/>
    </source>
</evidence>
<name>A0A1G6CFW8_9HYPH</name>
<evidence type="ECO:0000259" key="12">
    <source>
        <dbReference type="Pfam" id="PF16327"/>
    </source>
</evidence>
<organism evidence="13 14">
    <name type="scientific">Bauldia litoralis</name>
    <dbReference type="NCBI Taxonomy" id="665467"/>
    <lineage>
        <taxon>Bacteria</taxon>
        <taxon>Pseudomonadati</taxon>
        <taxon>Pseudomonadota</taxon>
        <taxon>Alphaproteobacteria</taxon>
        <taxon>Hyphomicrobiales</taxon>
        <taxon>Kaistiaceae</taxon>
        <taxon>Bauldia</taxon>
    </lineage>
</organism>
<feature type="transmembrane region" description="Helical" evidence="10">
    <location>
        <begin position="352"/>
        <end position="373"/>
    </location>
</feature>
<dbReference type="NCBIfam" id="TIGR00353">
    <property type="entry name" value="nrfE"/>
    <property type="match status" value="1"/>
</dbReference>
<dbReference type="OrthoDB" id="9761451at2"/>
<feature type="transmembrane region" description="Helical" evidence="10">
    <location>
        <begin position="273"/>
        <end position="292"/>
    </location>
</feature>
<feature type="transmembrane region" description="Helical" evidence="10">
    <location>
        <begin position="312"/>
        <end position="331"/>
    </location>
</feature>
<dbReference type="InterPro" id="IPR032523">
    <property type="entry name" value="CcmF_C"/>
</dbReference>
<keyword evidence="7 10" id="KW-1133">Transmembrane helix</keyword>
<evidence type="ECO:0000256" key="9">
    <source>
        <dbReference type="ARBA" id="ARBA00037230"/>
    </source>
</evidence>
<dbReference type="PRINTS" id="PR01410">
    <property type="entry name" value="CCBIOGENESIS"/>
</dbReference>
<dbReference type="Pfam" id="PF01578">
    <property type="entry name" value="Cytochrom_C_asm"/>
    <property type="match status" value="1"/>
</dbReference>
<evidence type="ECO:0000256" key="3">
    <source>
        <dbReference type="ARBA" id="ARBA00022475"/>
    </source>
</evidence>
<feature type="domain" description="Cytochrome c assembly protein" evidence="11">
    <location>
        <begin position="89"/>
        <end position="295"/>
    </location>
</feature>
<feature type="transmembrane region" description="Helical" evidence="10">
    <location>
        <begin position="175"/>
        <end position="195"/>
    </location>
</feature>
<dbReference type="GO" id="GO:0017004">
    <property type="term" value="P:cytochrome complex assembly"/>
    <property type="evidence" value="ECO:0007669"/>
    <property type="project" value="UniProtKB-KW"/>
</dbReference>
<feature type="transmembrane region" description="Helical" evidence="10">
    <location>
        <begin position="6"/>
        <end position="28"/>
    </location>
</feature>
<feature type="domain" description="Cytochrome c-type biogenesis protein CcmF C-terminal" evidence="12">
    <location>
        <begin position="315"/>
        <end position="640"/>
    </location>
</feature>